<dbReference type="PANTHER" id="PTHR30069:SF41">
    <property type="entry name" value="HEME_HEMOPEXIN UTILIZATION PROTEIN C"/>
    <property type="match status" value="1"/>
</dbReference>
<dbReference type="Gene3D" id="2.40.170.20">
    <property type="entry name" value="TonB-dependent receptor, beta-barrel domain"/>
    <property type="match status" value="2"/>
</dbReference>
<proteinExistence type="inferred from homology"/>
<evidence type="ECO:0000256" key="10">
    <source>
        <dbReference type="PROSITE-ProRule" id="PRU01360"/>
    </source>
</evidence>
<evidence type="ECO:0000256" key="6">
    <source>
        <dbReference type="ARBA" id="ARBA00022729"/>
    </source>
</evidence>
<feature type="signal peptide" evidence="13">
    <location>
        <begin position="1"/>
        <end position="31"/>
    </location>
</feature>
<dbReference type="RefSeq" id="WP_067553792.1">
    <property type="nucleotide sequence ID" value="NZ_CP016895.1"/>
</dbReference>
<organism evidence="16 17">
    <name type="scientific">Acinetobacter larvae</name>
    <dbReference type="NCBI Taxonomy" id="1789224"/>
    <lineage>
        <taxon>Bacteria</taxon>
        <taxon>Pseudomonadati</taxon>
        <taxon>Pseudomonadota</taxon>
        <taxon>Gammaproteobacteria</taxon>
        <taxon>Moraxellales</taxon>
        <taxon>Moraxellaceae</taxon>
        <taxon>Acinetobacter</taxon>
    </lineage>
</organism>
<dbReference type="InterPro" id="IPR036942">
    <property type="entry name" value="Beta-barrel_TonB_sf"/>
</dbReference>
<dbReference type="GO" id="GO:0009279">
    <property type="term" value="C:cell outer membrane"/>
    <property type="evidence" value="ECO:0007669"/>
    <property type="project" value="UniProtKB-SubCell"/>
</dbReference>
<evidence type="ECO:0000313" key="17">
    <source>
        <dbReference type="Proteomes" id="UP000093391"/>
    </source>
</evidence>
<dbReference type="GO" id="GO:0044718">
    <property type="term" value="P:siderophore transmembrane transport"/>
    <property type="evidence" value="ECO:0007669"/>
    <property type="project" value="TreeGrafter"/>
</dbReference>
<keyword evidence="3 10" id="KW-0813">Transport</keyword>
<evidence type="ECO:0000256" key="12">
    <source>
        <dbReference type="RuleBase" id="RU003357"/>
    </source>
</evidence>
<name>A0A1B2LYT2_9GAMM</name>
<comment type="similarity">
    <text evidence="2 10 12">Belongs to the TonB-dependent receptor family.</text>
</comment>
<evidence type="ECO:0000256" key="9">
    <source>
        <dbReference type="ARBA" id="ARBA00023237"/>
    </source>
</evidence>
<gene>
    <name evidence="16" type="ORF">BFG52_06580</name>
</gene>
<keyword evidence="7 12" id="KW-0798">TonB box</keyword>
<dbReference type="EMBL" id="CP016895">
    <property type="protein sequence ID" value="AOA58049.1"/>
    <property type="molecule type" value="Genomic_DNA"/>
</dbReference>
<dbReference type="PANTHER" id="PTHR30069">
    <property type="entry name" value="TONB-DEPENDENT OUTER MEMBRANE RECEPTOR"/>
    <property type="match status" value="1"/>
</dbReference>
<dbReference type="PROSITE" id="PS01156">
    <property type="entry name" value="TONB_DEPENDENT_REC_2"/>
    <property type="match status" value="1"/>
</dbReference>
<dbReference type="Pfam" id="PF07715">
    <property type="entry name" value="Plug"/>
    <property type="match status" value="1"/>
</dbReference>
<keyword evidence="5 10" id="KW-0812">Transmembrane</keyword>
<evidence type="ECO:0000256" key="4">
    <source>
        <dbReference type="ARBA" id="ARBA00022452"/>
    </source>
</evidence>
<dbReference type="InterPro" id="IPR000531">
    <property type="entry name" value="Beta-barrel_TonB"/>
</dbReference>
<evidence type="ECO:0000256" key="2">
    <source>
        <dbReference type="ARBA" id="ARBA00009810"/>
    </source>
</evidence>
<dbReference type="InterPro" id="IPR037066">
    <property type="entry name" value="Plug_dom_sf"/>
</dbReference>
<dbReference type="InterPro" id="IPR010917">
    <property type="entry name" value="TonB_rcpt_CS"/>
</dbReference>
<evidence type="ECO:0000256" key="3">
    <source>
        <dbReference type="ARBA" id="ARBA00022448"/>
    </source>
</evidence>
<evidence type="ECO:0000256" key="11">
    <source>
        <dbReference type="PROSITE-ProRule" id="PRU10144"/>
    </source>
</evidence>
<evidence type="ECO:0000259" key="14">
    <source>
        <dbReference type="Pfam" id="PF00593"/>
    </source>
</evidence>
<dbReference type="PROSITE" id="PS52016">
    <property type="entry name" value="TONB_DEPENDENT_REC_3"/>
    <property type="match status" value="1"/>
</dbReference>
<dbReference type="AlphaFoldDB" id="A0A1B2LYT2"/>
<dbReference type="Pfam" id="PF00593">
    <property type="entry name" value="TonB_dep_Rec_b-barrel"/>
    <property type="match status" value="1"/>
</dbReference>
<dbReference type="KEGG" id="ala:BFG52_06580"/>
<dbReference type="InterPro" id="IPR039426">
    <property type="entry name" value="TonB-dep_rcpt-like"/>
</dbReference>
<feature type="short sequence motif" description="TonB C-terminal box" evidence="11">
    <location>
        <begin position="1098"/>
        <end position="1115"/>
    </location>
</feature>
<accession>A0A1B2LYT2</accession>
<evidence type="ECO:0000313" key="16">
    <source>
        <dbReference type="EMBL" id="AOA58049.1"/>
    </source>
</evidence>
<keyword evidence="17" id="KW-1185">Reference proteome</keyword>
<feature type="domain" description="TonB-dependent receptor-like beta-barrel" evidence="14">
    <location>
        <begin position="482"/>
        <end position="1085"/>
    </location>
</feature>
<evidence type="ECO:0000256" key="5">
    <source>
        <dbReference type="ARBA" id="ARBA00022692"/>
    </source>
</evidence>
<evidence type="ECO:0000259" key="15">
    <source>
        <dbReference type="Pfam" id="PF07715"/>
    </source>
</evidence>
<dbReference type="OrthoDB" id="6046653at2"/>
<keyword evidence="6 13" id="KW-0732">Signal</keyword>
<evidence type="ECO:0000256" key="1">
    <source>
        <dbReference type="ARBA" id="ARBA00004571"/>
    </source>
</evidence>
<dbReference type="PROSITE" id="PS51257">
    <property type="entry name" value="PROKAR_LIPOPROTEIN"/>
    <property type="match status" value="1"/>
</dbReference>
<dbReference type="STRING" id="1789224.BFG52_06580"/>
<dbReference type="Gene3D" id="2.170.130.10">
    <property type="entry name" value="TonB-dependent receptor, plug domain"/>
    <property type="match status" value="1"/>
</dbReference>
<keyword evidence="8 10" id="KW-0472">Membrane</keyword>
<dbReference type="InterPro" id="IPR012910">
    <property type="entry name" value="Plug_dom"/>
</dbReference>
<keyword evidence="4 10" id="KW-1134">Transmembrane beta strand</keyword>
<reference evidence="16 17" key="1">
    <citation type="submission" date="2016-08" db="EMBL/GenBank/DDBJ databases">
        <authorList>
            <person name="Seilhamer J.J."/>
        </authorList>
    </citation>
    <scope>NUCLEOTIDE SEQUENCE [LARGE SCALE GENOMIC DNA]</scope>
    <source>
        <strain evidence="16 17">BRTC-1</strain>
    </source>
</reference>
<dbReference type="Proteomes" id="UP000093391">
    <property type="component" value="Chromosome"/>
</dbReference>
<evidence type="ECO:0000256" key="8">
    <source>
        <dbReference type="ARBA" id="ARBA00023136"/>
    </source>
</evidence>
<comment type="subcellular location">
    <subcellularLocation>
        <location evidence="1 10">Cell outer membrane</location>
        <topology evidence="1 10">Multi-pass membrane protein</topology>
    </subcellularLocation>
</comment>
<feature type="domain" description="TonB-dependent receptor plug" evidence="15">
    <location>
        <begin position="180"/>
        <end position="272"/>
    </location>
</feature>
<evidence type="ECO:0000256" key="7">
    <source>
        <dbReference type="ARBA" id="ARBA00023077"/>
    </source>
</evidence>
<keyword evidence="9 10" id="KW-0998">Cell outer membrane</keyword>
<protein>
    <recommendedName>
        <fullName evidence="18">TonB-dependent receptor</fullName>
    </recommendedName>
</protein>
<dbReference type="GO" id="GO:0015344">
    <property type="term" value="F:siderophore uptake transmembrane transporter activity"/>
    <property type="evidence" value="ECO:0007669"/>
    <property type="project" value="TreeGrafter"/>
</dbReference>
<evidence type="ECO:0008006" key="18">
    <source>
        <dbReference type="Google" id="ProtNLM"/>
    </source>
</evidence>
<sequence>MKTCFIAAQVALKPLTLCIVLWMGGASQACKANQPSIYYQIPANTLTNALNEVALQSNVSLLFDAQHTDLYAVASLIGHYTPEQAFEKLLEKTPFHIQSTAAGYLLQQSSVAQDLPKRAVAGATMSESLSSTNLSTAVARSDAAEVDVVLSTIELNADKDRYAQGKDDQFQKDIVNIYKNKDELEHFKGSHPADILSGIPGVYSSDARNSGAISPNVRGLQGQGRVPVIVDGTQQEVSVYRGYAGVHNRTYIDPNLLSETTVYKGATELNYAIPPAIGGAVMLNTLNGDDVIAAGKDWGINLRYETNNNSTKARMADLNYGEDYRTPENWSAVLGDLNPQLYQALARQGKNKFFQDHAFRLAIAAKNDLTDIMLAYSQREQGNYFSGKRGGNVYQTRFDHAHHADIILNTADIAPPGYEVTNSSSHNRSALFKNNWYFGNHQKLKLSWRHSDIAYGEIMNSRAVYGYVVDQLLESEARHAAQWPLAKVKQHAGRIDYEWNADDFRWINLKVGAWYNNTDSRNNSTGAPPISPKFLSSFWAAHVLQKAGCLGENGIDRNCQVSPDIIQSANALIGHADYNDERFKLVNPALQISANDRWGIDFSNSFTLHSQLELQVGGSLQKEKLNARNIDEAPLICSDIEQINFCKSMPFVFGPKSGERQEYSTWFNLDWHVNNQFTINIGGRWGRYWSLDTQLDEKLKTRQWSRPKILAAKTYEQLTPYDIKMAEEEMKTTPFYHRVWSDASQQWDEYYDHEGYIKSQGYDGQSYNSDSGYWKYKYIYWEADENGVLHAHNAPGTIALKDGEKIIALLGGGLNDIAATHYRPMTEEEQYAPVGKRRDQQFDPSLSLSYTFHEFSRVYARYVEATRFPSLYESTVGFAENIRTQGFVPEHAQNIEFGYVHDLKQWLRNWRNADLKINYYYNKINDIIDRNYSTGSFAQYDQLKTQGLELQVGFDQGLIFGDLGYSYLIKSEMCDKDYAAQLSPIYLDAPTCFMGGFPGGYLRGAIPPKHAMSTNLGARILDDRLILGTRLSYHSMSNLKKQSTEGWVFPNQGLDSYGWKSYWTVDAYADYWLTAAFKISLIGTNLLNEYYPDALTRTAIPSPGRTFKVAFDYKF</sequence>
<evidence type="ECO:0000256" key="13">
    <source>
        <dbReference type="SAM" id="SignalP"/>
    </source>
</evidence>
<dbReference type="Gene3D" id="3.55.50.30">
    <property type="match status" value="1"/>
</dbReference>
<dbReference type="SUPFAM" id="SSF56935">
    <property type="entry name" value="Porins"/>
    <property type="match status" value="1"/>
</dbReference>
<feature type="chain" id="PRO_5008539910" description="TonB-dependent receptor" evidence="13">
    <location>
        <begin position="32"/>
        <end position="1115"/>
    </location>
</feature>